<dbReference type="SMART" id="SM00353">
    <property type="entry name" value="HLH"/>
    <property type="match status" value="1"/>
</dbReference>
<dbReference type="Proteomes" id="UP000265200">
    <property type="component" value="Chromosome 24"/>
</dbReference>
<evidence type="ECO:0008006" key="13">
    <source>
        <dbReference type="Google" id="ProtNLM"/>
    </source>
</evidence>
<reference evidence="11" key="3">
    <citation type="submission" date="2025-08" db="UniProtKB">
        <authorList>
            <consortium name="Ensembl"/>
        </authorList>
    </citation>
    <scope>IDENTIFICATION</scope>
    <source>
        <strain evidence="11">HSOK</strain>
    </source>
</reference>
<dbReference type="FunFam" id="4.10.280.10:FF:000008">
    <property type="entry name" value="Nuclear receptor coactivator"/>
    <property type="match status" value="1"/>
</dbReference>
<dbReference type="InterPro" id="IPR036638">
    <property type="entry name" value="HLH_DNA-bd_sf"/>
</dbReference>
<organism evidence="11 12">
    <name type="scientific">Oryzias latipes</name>
    <name type="common">Japanese rice fish</name>
    <name type="synonym">Japanese killifish</name>
    <dbReference type="NCBI Taxonomy" id="8090"/>
    <lineage>
        <taxon>Eukaryota</taxon>
        <taxon>Metazoa</taxon>
        <taxon>Chordata</taxon>
        <taxon>Craniata</taxon>
        <taxon>Vertebrata</taxon>
        <taxon>Euteleostomi</taxon>
        <taxon>Actinopterygii</taxon>
        <taxon>Neopterygii</taxon>
        <taxon>Teleostei</taxon>
        <taxon>Neoteleostei</taxon>
        <taxon>Acanthomorphata</taxon>
        <taxon>Ovalentaria</taxon>
        <taxon>Atherinomorphae</taxon>
        <taxon>Beloniformes</taxon>
        <taxon>Adrianichthyidae</taxon>
        <taxon>Oryziinae</taxon>
        <taxon>Oryzias</taxon>
    </lineage>
</organism>
<protein>
    <recommendedName>
        <fullName evidence="13">Nuclear receptor coactivator 1</fullName>
    </recommendedName>
</protein>
<reference evidence="11 12" key="2">
    <citation type="submission" date="2017-04" db="EMBL/GenBank/DDBJ databases">
        <title>CpG methylation of centromeres and impact of large insertions on vertebrate speciation.</title>
        <authorList>
            <person name="Ichikawa K."/>
            <person name="Yoshimura J."/>
            <person name="Morishita S."/>
        </authorList>
    </citation>
    <scope>NUCLEOTIDE SEQUENCE</scope>
    <source>
        <strain evidence="11 12">HSOK</strain>
    </source>
</reference>
<feature type="region of interest" description="Disordered" evidence="8">
    <location>
        <begin position="1"/>
        <end position="31"/>
    </location>
</feature>
<dbReference type="SUPFAM" id="SSF47459">
    <property type="entry name" value="HLH, helix-loop-helix DNA-binding domain"/>
    <property type="match status" value="1"/>
</dbReference>
<dbReference type="Gene3D" id="3.30.450.20">
    <property type="entry name" value="PAS domain"/>
    <property type="match status" value="2"/>
</dbReference>
<dbReference type="PANTHER" id="PTHR10684">
    <property type="entry name" value="NUCLEAR RECEPTOR COACTIVATOR"/>
    <property type="match status" value="1"/>
</dbReference>
<sequence>MSAVGEPPLDPATPESRKRRGSPSFLNPSSSSVCSLEKRRRQLECRYIVELAELLSSHMSDILTLSVKPDKCHILKTTVDQIQQLRRREQALLSPDDDVQKSDISSSSQGLAEKEALGPVLLEALDGFFFVVNREGRILFVSENVTSYLGYSQEELMTSSVYSILHVGNHSEFVRNLLPDSLVNGAPWPQESSRRSSRSFSCRMLKRPPDEMDSENQEARQQYEILQCFTVSQSGAALQEGDDPQSCLICIACRAPRAQTVSTESFATKQDPTGKIVSIETSALRAKGRPGWEDLVRRCIYAFFQSQGKEPSHAKKLLHEVMTHGSAISPPYHFSSGDGALLSAQTRCKFCCPPNPEEQPFILGIHSIYR</sequence>
<keyword evidence="7" id="KW-0539">Nucleus</keyword>
<dbReference type="Pfam" id="PF23172">
    <property type="entry name" value="bHLH_NCOA"/>
    <property type="match status" value="1"/>
</dbReference>
<dbReference type="InterPro" id="IPR000014">
    <property type="entry name" value="PAS"/>
</dbReference>
<name>A0A3P9IB32_ORYLA</name>
<evidence type="ECO:0000256" key="2">
    <source>
        <dbReference type="ARBA" id="ARBA00009933"/>
    </source>
</evidence>
<dbReference type="InterPro" id="IPR035965">
    <property type="entry name" value="PAS-like_dom_sf"/>
</dbReference>
<comment type="similarity">
    <text evidence="2">Belongs to the SRC/p160 nuclear receptor coactivator family.</text>
</comment>
<dbReference type="GO" id="GO:0005634">
    <property type="term" value="C:nucleus"/>
    <property type="evidence" value="ECO:0007669"/>
    <property type="project" value="UniProtKB-SubCell"/>
</dbReference>
<keyword evidence="6" id="KW-0804">Transcription</keyword>
<dbReference type="SUPFAM" id="SSF55785">
    <property type="entry name" value="PYP-like sensor domain (PAS domain)"/>
    <property type="match status" value="2"/>
</dbReference>
<dbReference type="GO" id="GO:0046983">
    <property type="term" value="F:protein dimerization activity"/>
    <property type="evidence" value="ECO:0007669"/>
    <property type="project" value="InterPro"/>
</dbReference>
<evidence type="ECO:0000259" key="10">
    <source>
        <dbReference type="PROSITE" id="PS50888"/>
    </source>
</evidence>
<dbReference type="Pfam" id="PF14598">
    <property type="entry name" value="PAS_11"/>
    <property type="match status" value="1"/>
</dbReference>
<keyword evidence="3" id="KW-0677">Repeat</keyword>
<evidence type="ECO:0000313" key="12">
    <source>
        <dbReference type="Proteomes" id="UP000265200"/>
    </source>
</evidence>
<dbReference type="InterPro" id="IPR013767">
    <property type="entry name" value="PAS_fold"/>
</dbReference>
<evidence type="ECO:0000256" key="6">
    <source>
        <dbReference type="ARBA" id="ARBA00023163"/>
    </source>
</evidence>
<evidence type="ECO:0000256" key="1">
    <source>
        <dbReference type="ARBA" id="ARBA00004123"/>
    </source>
</evidence>
<feature type="domain" description="PAS" evidence="9">
    <location>
        <begin position="114"/>
        <end position="185"/>
    </location>
</feature>
<feature type="domain" description="BHLH" evidence="10">
    <location>
        <begin position="28"/>
        <end position="85"/>
    </location>
</feature>
<evidence type="ECO:0000256" key="4">
    <source>
        <dbReference type="ARBA" id="ARBA00023015"/>
    </source>
</evidence>
<dbReference type="AlphaFoldDB" id="A0A3P9IB32"/>
<dbReference type="PROSITE" id="PS50112">
    <property type="entry name" value="PAS"/>
    <property type="match status" value="1"/>
</dbReference>
<dbReference type="InterPro" id="IPR017426">
    <property type="entry name" value="Nuclear_rcpt_coactivator"/>
</dbReference>
<reference key="1">
    <citation type="journal article" date="2007" name="Nature">
        <title>The medaka draft genome and insights into vertebrate genome evolution.</title>
        <authorList>
            <person name="Kasahara M."/>
            <person name="Naruse K."/>
            <person name="Sasaki S."/>
            <person name="Nakatani Y."/>
            <person name="Qu W."/>
            <person name="Ahsan B."/>
            <person name="Yamada T."/>
            <person name="Nagayasu Y."/>
            <person name="Doi K."/>
            <person name="Kasai Y."/>
            <person name="Jindo T."/>
            <person name="Kobayashi D."/>
            <person name="Shimada A."/>
            <person name="Toyoda A."/>
            <person name="Kuroki Y."/>
            <person name="Fujiyama A."/>
            <person name="Sasaki T."/>
            <person name="Shimizu A."/>
            <person name="Asakawa S."/>
            <person name="Shimizu N."/>
            <person name="Hashimoto S."/>
            <person name="Yang J."/>
            <person name="Lee Y."/>
            <person name="Matsushima K."/>
            <person name="Sugano S."/>
            <person name="Sakaizumi M."/>
            <person name="Narita T."/>
            <person name="Ohishi K."/>
            <person name="Haga S."/>
            <person name="Ohta F."/>
            <person name="Nomoto H."/>
            <person name="Nogata K."/>
            <person name="Morishita T."/>
            <person name="Endo T."/>
            <person name="Shin-I T."/>
            <person name="Takeda H."/>
            <person name="Morishita S."/>
            <person name="Kohara Y."/>
        </authorList>
    </citation>
    <scope>NUCLEOTIDE SEQUENCE [LARGE SCALE GENOMIC DNA]</scope>
    <source>
        <strain>Hd-rR</strain>
    </source>
</reference>
<keyword evidence="5" id="KW-0010">Activator</keyword>
<dbReference type="FunFam" id="3.30.450.20:FF:000007">
    <property type="entry name" value="Nuclear receptor coactivator"/>
    <property type="match status" value="1"/>
</dbReference>
<dbReference type="Gene3D" id="4.10.280.10">
    <property type="entry name" value="Helix-loop-helix DNA-binding domain"/>
    <property type="match status" value="1"/>
</dbReference>
<evidence type="ECO:0000256" key="7">
    <source>
        <dbReference type="ARBA" id="ARBA00023242"/>
    </source>
</evidence>
<keyword evidence="4" id="KW-0805">Transcription regulation</keyword>
<dbReference type="NCBIfam" id="TIGR00229">
    <property type="entry name" value="sensory_box"/>
    <property type="match status" value="1"/>
</dbReference>
<dbReference type="Ensembl" id="ENSORLT00015025648.1">
    <property type="protein sequence ID" value="ENSORLP00015017262.1"/>
    <property type="gene ID" value="ENSORLG00015018307.1"/>
</dbReference>
<evidence type="ECO:0000313" key="11">
    <source>
        <dbReference type="Ensembl" id="ENSORLP00015017262.1"/>
    </source>
</evidence>
<comment type="subcellular location">
    <subcellularLocation>
        <location evidence="1">Nucleus</location>
    </subcellularLocation>
</comment>
<reference evidence="11" key="4">
    <citation type="submission" date="2025-09" db="UniProtKB">
        <authorList>
            <consortium name="Ensembl"/>
        </authorList>
    </citation>
    <scope>IDENTIFICATION</scope>
    <source>
        <strain evidence="11">HSOK</strain>
    </source>
</reference>
<dbReference type="PANTHER" id="PTHR10684:SF1">
    <property type="entry name" value="NUCLEAR RECEPTOR COACTIVATOR 1"/>
    <property type="match status" value="1"/>
</dbReference>
<dbReference type="PROSITE" id="PS50888">
    <property type="entry name" value="BHLH"/>
    <property type="match status" value="1"/>
</dbReference>
<dbReference type="GO" id="GO:0003713">
    <property type="term" value="F:transcription coactivator activity"/>
    <property type="evidence" value="ECO:0007669"/>
    <property type="project" value="InterPro"/>
</dbReference>
<evidence type="ECO:0000256" key="3">
    <source>
        <dbReference type="ARBA" id="ARBA00022737"/>
    </source>
</evidence>
<evidence type="ECO:0000259" key="9">
    <source>
        <dbReference type="PROSITE" id="PS50112"/>
    </source>
</evidence>
<proteinExistence type="inferred from homology"/>
<dbReference type="InterPro" id="IPR056193">
    <property type="entry name" value="bHLH_NCOA1-3"/>
</dbReference>
<dbReference type="Pfam" id="PF00989">
    <property type="entry name" value="PAS"/>
    <property type="match status" value="1"/>
</dbReference>
<dbReference type="CDD" id="cd00130">
    <property type="entry name" value="PAS"/>
    <property type="match status" value="1"/>
</dbReference>
<evidence type="ECO:0000256" key="8">
    <source>
        <dbReference type="SAM" id="MobiDB-lite"/>
    </source>
</evidence>
<evidence type="ECO:0000256" key="5">
    <source>
        <dbReference type="ARBA" id="ARBA00023159"/>
    </source>
</evidence>
<accession>A0A3P9IB32</accession>
<dbReference type="SMART" id="SM00091">
    <property type="entry name" value="PAS"/>
    <property type="match status" value="1"/>
</dbReference>
<dbReference type="InterPro" id="IPR011598">
    <property type="entry name" value="bHLH_dom"/>
</dbReference>
<feature type="compositionally biased region" description="Low complexity" evidence="8">
    <location>
        <begin position="22"/>
        <end position="31"/>
    </location>
</feature>